<dbReference type="EMBL" id="JAKKPZ010000034">
    <property type="protein sequence ID" value="KAI1708704.1"/>
    <property type="molecule type" value="Genomic_DNA"/>
</dbReference>
<keyword evidence="1" id="KW-0472">Membrane</keyword>
<dbReference type="AlphaFoldDB" id="A0AAD4R4D3"/>
<protein>
    <submittedName>
        <fullName evidence="2">Uncharacterized protein</fullName>
    </submittedName>
</protein>
<gene>
    <name evidence="2" type="ORF">DdX_11783</name>
</gene>
<keyword evidence="3" id="KW-1185">Reference proteome</keyword>
<keyword evidence="1" id="KW-0812">Transmembrane</keyword>
<comment type="caution">
    <text evidence="2">The sequence shown here is derived from an EMBL/GenBank/DDBJ whole genome shotgun (WGS) entry which is preliminary data.</text>
</comment>
<sequence length="122" mass="13777">MNSPRNGIEEKESQSIPEPLWRLAGPAWVVLIYVGVKLSDTIFLATANQYAWVNDLCTVVIPTYFLLWASTKMRDMTFSVLNVYKTYKEFKEIWAEIAKIKAALQNSLNHHSASVSASANHS</sequence>
<keyword evidence="1" id="KW-1133">Transmembrane helix</keyword>
<reference evidence="2" key="1">
    <citation type="submission" date="2022-01" db="EMBL/GenBank/DDBJ databases">
        <title>Genome Sequence Resource for Two Populations of Ditylenchus destructor, the Migratory Endoparasitic Phytonematode.</title>
        <authorList>
            <person name="Zhang H."/>
            <person name="Lin R."/>
            <person name="Xie B."/>
        </authorList>
    </citation>
    <scope>NUCLEOTIDE SEQUENCE</scope>
    <source>
        <strain evidence="2">BazhouSP</strain>
    </source>
</reference>
<evidence type="ECO:0000256" key="1">
    <source>
        <dbReference type="SAM" id="Phobius"/>
    </source>
</evidence>
<name>A0AAD4R4D3_9BILA</name>
<proteinExistence type="predicted"/>
<feature type="transmembrane region" description="Helical" evidence="1">
    <location>
        <begin position="20"/>
        <end position="38"/>
    </location>
</feature>
<feature type="transmembrane region" description="Helical" evidence="1">
    <location>
        <begin position="50"/>
        <end position="69"/>
    </location>
</feature>
<organism evidence="2 3">
    <name type="scientific">Ditylenchus destructor</name>
    <dbReference type="NCBI Taxonomy" id="166010"/>
    <lineage>
        <taxon>Eukaryota</taxon>
        <taxon>Metazoa</taxon>
        <taxon>Ecdysozoa</taxon>
        <taxon>Nematoda</taxon>
        <taxon>Chromadorea</taxon>
        <taxon>Rhabditida</taxon>
        <taxon>Tylenchina</taxon>
        <taxon>Tylenchomorpha</taxon>
        <taxon>Sphaerularioidea</taxon>
        <taxon>Anguinidae</taxon>
        <taxon>Anguininae</taxon>
        <taxon>Ditylenchus</taxon>
    </lineage>
</organism>
<evidence type="ECO:0000313" key="3">
    <source>
        <dbReference type="Proteomes" id="UP001201812"/>
    </source>
</evidence>
<accession>A0AAD4R4D3</accession>
<dbReference type="Proteomes" id="UP001201812">
    <property type="component" value="Unassembled WGS sequence"/>
</dbReference>
<evidence type="ECO:0000313" key="2">
    <source>
        <dbReference type="EMBL" id="KAI1708704.1"/>
    </source>
</evidence>